<feature type="region of interest" description="Disordered" evidence="1">
    <location>
        <begin position="632"/>
        <end position="651"/>
    </location>
</feature>
<dbReference type="AlphaFoldDB" id="A0A0F0KR52"/>
<comment type="caution">
    <text evidence="5">The sequence shown here is derived from an EMBL/GenBank/DDBJ whole genome shotgun (WGS) entry which is preliminary data.</text>
</comment>
<feature type="transmembrane region" description="Helical" evidence="2">
    <location>
        <begin position="744"/>
        <end position="765"/>
    </location>
</feature>
<dbReference type="Pfam" id="PF19077">
    <property type="entry name" value="Big_13"/>
    <property type="match status" value="1"/>
</dbReference>
<gene>
    <name evidence="5" type="ORF">RN50_01288</name>
</gene>
<dbReference type="PROSITE" id="PS51318">
    <property type="entry name" value="TAT"/>
    <property type="match status" value="1"/>
</dbReference>
<dbReference type="InterPro" id="IPR044016">
    <property type="entry name" value="Big_13"/>
</dbReference>
<dbReference type="GO" id="GO:0008237">
    <property type="term" value="F:metallopeptidase activity"/>
    <property type="evidence" value="ECO:0007669"/>
    <property type="project" value="InterPro"/>
</dbReference>
<evidence type="ECO:0000313" key="5">
    <source>
        <dbReference type="EMBL" id="KJL22610.1"/>
    </source>
</evidence>
<feature type="chain" id="PRO_5002444691" description="Bacterial Ig-like domain-containing protein" evidence="3">
    <location>
        <begin position="33"/>
        <end position="774"/>
    </location>
</feature>
<dbReference type="Gene3D" id="2.60.120.380">
    <property type="match status" value="1"/>
</dbReference>
<evidence type="ECO:0000259" key="4">
    <source>
        <dbReference type="Pfam" id="PF19077"/>
    </source>
</evidence>
<dbReference type="InterPro" id="IPR013783">
    <property type="entry name" value="Ig-like_fold"/>
</dbReference>
<evidence type="ECO:0000256" key="3">
    <source>
        <dbReference type="SAM" id="SignalP"/>
    </source>
</evidence>
<dbReference type="InterPro" id="IPR006311">
    <property type="entry name" value="TAT_signal"/>
</dbReference>
<feature type="signal peptide" evidence="3">
    <location>
        <begin position="1"/>
        <end position="32"/>
    </location>
</feature>
<keyword evidence="2" id="KW-0472">Membrane</keyword>
<dbReference type="InterPro" id="IPR024079">
    <property type="entry name" value="MetalloPept_cat_dom_sf"/>
</dbReference>
<keyword evidence="3" id="KW-0732">Signal</keyword>
<protein>
    <recommendedName>
        <fullName evidence="4">Bacterial Ig-like domain-containing protein</fullName>
    </recommendedName>
</protein>
<dbReference type="Pfam" id="PF13583">
    <property type="entry name" value="Reprolysin_4"/>
    <property type="match status" value="1"/>
</dbReference>
<feature type="compositionally biased region" description="Polar residues" evidence="1">
    <location>
        <begin position="632"/>
        <end position="648"/>
    </location>
</feature>
<accession>A0A0F0KR52</accession>
<proteinExistence type="predicted"/>
<evidence type="ECO:0000256" key="1">
    <source>
        <dbReference type="SAM" id="MobiDB-lite"/>
    </source>
</evidence>
<dbReference type="PATRIC" id="fig|104336.4.peg.1324"/>
<name>A0A0F0KR52_9MICO</name>
<dbReference type="Gene3D" id="3.40.390.10">
    <property type="entry name" value="Collagenase (Catalytic Domain)"/>
    <property type="match status" value="1"/>
</dbReference>
<dbReference type="EMBL" id="JYIU01000038">
    <property type="protein sequence ID" value="KJL22610.1"/>
    <property type="molecule type" value="Genomic_DNA"/>
</dbReference>
<evidence type="ECO:0000256" key="2">
    <source>
        <dbReference type="SAM" id="Phobius"/>
    </source>
</evidence>
<dbReference type="GO" id="GO:0005975">
    <property type="term" value="P:carbohydrate metabolic process"/>
    <property type="evidence" value="ECO:0007669"/>
    <property type="project" value="UniProtKB-ARBA"/>
</dbReference>
<dbReference type="Gene3D" id="2.60.40.10">
    <property type="entry name" value="Immunoglobulins"/>
    <property type="match status" value="1"/>
</dbReference>
<dbReference type="SUPFAM" id="SSF55486">
    <property type="entry name" value="Metalloproteases ('zincins'), catalytic domain"/>
    <property type="match status" value="1"/>
</dbReference>
<keyword evidence="2" id="KW-1133">Transmembrane helix</keyword>
<sequence length="774" mass="76566">MKNTKRRWLTGAVATIGAGALALGGAVVPAAADDAQDGPVELQSSASKYDLAAAQSGTSAEEIKNQEEAGLISVTDKGFFYFNDQIHESQSLRTLALPAAPEGAAIPGTPAAGSRPGAPVTVYLDFDGETLEGTHWNTDSGIASLPFAPAAAVTDRAAVWAAVAEDYAPFNVNVTTTRPSDDALYKTSQDDNVYGSHVIITDSYDEVLPAAAGNGGIAWLGGTGSDYLTGALVFTEGTGGSPKAIAEIAAHESGHNFGLEHDGISGAGGGEYYAPEDGVWGTIMGAAYYVPVSQWSAGAYAGATNDQDDLATITDRAAGGPLFVNATLPDGSPYTGNSVCLPAGSTANPSDPKPGDVIFAVGPNGDCNPAGPQLTLNFTWTDRADYAADTVGNTPETAQTLDNAAGTFGAASVIESNSDVDVFALTTAGGALTANVQVANISPNLDAKLSVVDASGAVLAENNPESTRTSDTVAAGLNASVTVPNLEAGVYYLAVEGVGAGDPATATALNANGYDAYGSLGNYTLSGAAEPFASAPLVILTPEDGSAVTGGEEIDVTGTATPGATVTLSVGGAAVDTVTADGAGAWSGNVTVNQYDATEIVAAQTVGTIAIPGTTSVTVIAPAAPIAAPAITSPTNGATTDDSTPTISGTGVAGATATVTVRNATGGELVGQTTVAADGAWSLTLTTALANGEYVVSAVQASAGETSVSSAAVTFTVAAAPPTGNNNNGGGDGNLATTGSDFDAAPFVGGAALLLLIGAGVLVYARRRSSSVDA</sequence>
<dbReference type="Proteomes" id="UP000033572">
    <property type="component" value="Unassembled WGS sequence"/>
</dbReference>
<organism evidence="5 6">
    <name type="scientific">Microbacterium foliorum</name>
    <dbReference type="NCBI Taxonomy" id="104336"/>
    <lineage>
        <taxon>Bacteria</taxon>
        <taxon>Bacillati</taxon>
        <taxon>Actinomycetota</taxon>
        <taxon>Actinomycetes</taxon>
        <taxon>Micrococcales</taxon>
        <taxon>Microbacteriaceae</taxon>
        <taxon>Microbacterium</taxon>
    </lineage>
</organism>
<reference evidence="5 6" key="1">
    <citation type="submission" date="2015-02" db="EMBL/GenBank/DDBJ databases">
        <title>Draft genome sequences of ten Microbacterium spp. with emphasis on heavy metal contaminated environments.</title>
        <authorList>
            <person name="Corretto E."/>
        </authorList>
    </citation>
    <scope>NUCLEOTIDE SEQUENCE [LARGE SCALE GENOMIC DNA]</scope>
    <source>
        <strain evidence="5 6">DSM 12966</strain>
    </source>
</reference>
<feature type="domain" description="Bacterial Ig-like" evidence="4">
    <location>
        <begin position="637"/>
        <end position="717"/>
    </location>
</feature>
<evidence type="ECO:0000313" key="6">
    <source>
        <dbReference type="Proteomes" id="UP000033572"/>
    </source>
</evidence>
<keyword evidence="6" id="KW-1185">Reference proteome</keyword>
<keyword evidence="2" id="KW-0812">Transmembrane</keyword>